<keyword evidence="5" id="KW-0031">Aminopeptidase</keyword>
<keyword evidence="5" id="KW-0645">Protease</keyword>
<reference evidence="5" key="1">
    <citation type="submission" date="2021-08" db="EMBL/GenBank/DDBJ databases">
        <title>Chromosome-Level Trichoderma cornu-damae using Hi-C Data.</title>
        <authorList>
            <person name="Kim C.S."/>
        </authorList>
    </citation>
    <scope>NUCLEOTIDE SEQUENCE</scope>
    <source>
        <strain evidence="5">KA19-0412C</strain>
    </source>
</reference>
<dbReference type="GO" id="GO:0004177">
    <property type="term" value="F:aminopeptidase activity"/>
    <property type="evidence" value="ECO:0007669"/>
    <property type="project" value="UniProtKB-KW"/>
</dbReference>
<accession>A0A9P8TU45</accession>
<evidence type="ECO:0000313" key="6">
    <source>
        <dbReference type="Proteomes" id="UP000827724"/>
    </source>
</evidence>
<evidence type="ECO:0000259" key="4">
    <source>
        <dbReference type="Pfam" id="PF08386"/>
    </source>
</evidence>
<dbReference type="OrthoDB" id="425534at2759"/>
<evidence type="ECO:0000313" key="5">
    <source>
        <dbReference type="EMBL" id="KAH6608076.1"/>
    </source>
</evidence>
<dbReference type="InterPro" id="IPR051601">
    <property type="entry name" value="Serine_prot/Carboxylest_S33"/>
</dbReference>
<sequence length="428" mass="46430">MRAASNSTTPKGSVFLNPGGPGGSGIQLLLDYIQNASLPAMELLRDYHLVGLDPRGVGQSTPIRCNPKLWNERVPSMVQTQAEYTALVEHWKAVGESCKALTGPLFDHMDTVSVARDFDRVRRALGEDTLNLVGLSYGTQIGYTYAELFPHSVGRMLLDGVVDHGQRPIDTIQSESTSFEKTLQRFFTWCQQETSCSLHGQKDVEAFFRGLAAQALAKPLLAPRCKQMNDERACRSTVSLEELMARVQESLTPGESGWGALADSLLAASEGDASALSAPYFTGETDATGTWASLAVGCQDWDHAPSFADLRAVERATNALSPITLGYTQSLGYYARCISWPAKLVNGQRRLKSGIAKAPAMLLANSLLDPETSVQWAVSMRQQIPHAVLVFRNGAGHTSYNAPGAIAQAMNKFLLDGKLPEDGMVYQS</sequence>
<keyword evidence="6" id="KW-1185">Reference proteome</keyword>
<proteinExistence type="inferred from homology"/>
<gene>
    <name evidence="5" type="ORF">Trco_004389</name>
</gene>
<dbReference type="PANTHER" id="PTHR43248">
    <property type="entry name" value="2-SUCCINYL-6-HYDROXY-2,4-CYCLOHEXADIENE-1-CARBOXYLATE SYNTHASE"/>
    <property type="match status" value="1"/>
</dbReference>
<protein>
    <submittedName>
        <fullName evidence="5">Tripeptidyl aminopeptidase</fullName>
    </submittedName>
</protein>
<dbReference type="EMBL" id="JAIWOZ010000003">
    <property type="protein sequence ID" value="KAH6608076.1"/>
    <property type="molecule type" value="Genomic_DNA"/>
</dbReference>
<evidence type="ECO:0000256" key="1">
    <source>
        <dbReference type="ARBA" id="ARBA00010088"/>
    </source>
</evidence>
<dbReference type="AlphaFoldDB" id="A0A9P8TU45"/>
<feature type="domain" description="Peptidase S33 tripeptidyl aminopeptidase-like C-terminal" evidence="4">
    <location>
        <begin position="333"/>
        <end position="423"/>
    </location>
</feature>
<dbReference type="InterPro" id="IPR029058">
    <property type="entry name" value="AB_hydrolase_fold"/>
</dbReference>
<name>A0A9P8TU45_9HYPO</name>
<dbReference type="SUPFAM" id="SSF53474">
    <property type="entry name" value="alpha/beta-Hydrolases"/>
    <property type="match status" value="1"/>
</dbReference>
<dbReference type="InterPro" id="IPR013595">
    <property type="entry name" value="Pept_S33_TAP-like_C"/>
</dbReference>
<evidence type="ECO:0000259" key="3">
    <source>
        <dbReference type="Pfam" id="PF00561"/>
    </source>
</evidence>
<keyword evidence="2" id="KW-0378">Hydrolase</keyword>
<dbReference type="InterPro" id="IPR000073">
    <property type="entry name" value="AB_hydrolase_1"/>
</dbReference>
<comment type="similarity">
    <text evidence="1">Belongs to the peptidase S33 family.</text>
</comment>
<comment type="caution">
    <text evidence="5">The sequence shown here is derived from an EMBL/GenBank/DDBJ whole genome shotgun (WGS) entry which is preliminary data.</text>
</comment>
<dbReference type="Proteomes" id="UP000827724">
    <property type="component" value="Unassembled WGS sequence"/>
</dbReference>
<dbReference type="PANTHER" id="PTHR43248:SF30">
    <property type="entry name" value="AB HYDROLASE-1 DOMAIN-CONTAINING PROTEIN"/>
    <property type="match status" value="1"/>
</dbReference>
<dbReference type="Pfam" id="PF08386">
    <property type="entry name" value="Abhydrolase_4"/>
    <property type="match status" value="1"/>
</dbReference>
<evidence type="ECO:0000256" key="2">
    <source>
        <dbReference type="ARBA" id="ARBA00022801"/>
    </source>
</evidence>
<feature type="domain" description="AB hydrolase-1" evidence="3">
    <location>
        <begin position="14"/>
        <end position="239"/>
    </location>
</feature>
<dbReference type="Gene3D" id="3.40.50.1820">
    <property type="entry name" value="alpha/beta hydrolase"/>
    <property type="match status" value="1"/>
</dbReference>
<organism evidence="5 6">
    <name type="scientific">Trichoderma cornu-damae</name>
    <dbReference type="NCBI Taxonomy" id="654480"/>
    <lineage>
        <taxon>Eukaryota</taxon>
        <taxon>Fungi</taxon>
        <taxon>Dikarya</taxon>
        <taxon>Ascomycota</taxon>
        <taxon>Pezizomycotina</taxon>
        <taxon>Sordariomycetes</taxon>
        <taxon>Hypocreomycetidae</taxon>
        <taxon>Hypocreales</taxon>
        <taxon>Hypocreaceae</taxon>
        <taxon>Trichoderma</taxon>
    </lineage>
</organism>
<dbReference type="Pfam" id="PF00561">
    <property type="entry name" value="Abhydrolase_1"/>
    <property type="match status" value="1"/>
</dbReference>